<dbReference type="EMBL" id="VSSQ01050447">
    <property type="protein sequence ID" value="MPN04535.1"/>
    <property type="molecule type" value="Genomic_DNA"/>
</dbReference>
<accession>A0A645ER69</accession>
<name>A0A645ER69_9ZZZZ</name>
<reference evidence="1" key="1">
    <citation type="submission" date="2019-08" db="EMBL/GenBank/DDBJ databases">
        <authorList>
            <person name="Kucharzyk K."/>
            <person name="Murdoch R.W."/>
            <person name="Higgins S."/>
            <person name="Loffler F."/>
        </authorList>
    </citation>
    <scope>NUCLEOTIDE SEQUENCE</scope>
</reference>
<organism evidence="1">
    <name type="scientific">bioreactor metagenome</name>
    <dbReference type="NCBI Taxonomy" id="1076179"/>
    <lineage>
        <taxon>unclassified sequences</taxon>
        <taxon>metagenomes</taxon>
        <taxon>ecological metagenomes</taxon>
    </lineage>
</organism>
<sequence>MLDEAVVDHVSLGGLDVARLLPDVVRHMVAPHAQAQAVLGYPEPGEDHELFILIPGWEYEHECGDVGGA</sequence>
<evidence type="ECO:0000313" key="1">
    <source>
        <dbReference type="EMBL" id="MPN04535.1"/>
    </source>
</evidence>
<protein>
    <submittedName>
        <fullName evidence="1">Uncharacterized protein</fullName>
    </submittedName>
</protein>
<proteinExistence type="predicted"/>
<dbReference type="AlphaFoldDB" id="A0A645ER69"/>
<gene>
    <name evidence="1" type="ORF">SDC9_151776</name>
</gene>
<comment type="caution">
    <text evidence="1">The sequence shown here is derived from an EMBL/GenBank/DDBJ whole genome shotgun (WGS) entry which is preliminary data.</text>
</comment>